<evidence type="ECO:0008006" key="4">
    <source>
        <dbReference type="Google" id="ProtNLM"/>
    </source>
</evidence>
<organism evidence="2 3">
    <name type="scientific">Lymnaea stagnalis</name>
    <name type="common">Great pond snail</name>
    <name type="synonym">Helix stagnalis</name>
    <dbReference type="NCBI Taxonomy" id="6523"/>
    <lineage>
        <taxon>Eukaryota</taxon>
        <taxon>Metazoa</taxon>
        <taxon>Spiralia</taxon>
        <taxon>Lophotrochozoa</taxon>
        <taxon>Mollusca</taxon>
        <taxon>Gastropoda</taxon>
        <taxon>Heterobranchia</taxon>
        <taxon>Euthyneura</taxon>
        <taxon>Panpulmonata</taxon>
        <taxon>Hygrophila</taxon>
        <taxon>Lymnaeoidea</taxon>
        <taxon>Lymnaeidae</taxon>
        <taxon>Lymnaea</taxon>
    </lineage>
</organism>
<proteinExistence type="predicted"/>
<evidence type="ECO:0000313" key="2">
    <source>
        <dbReference type="EMBL" id="CAL1535013.1"/>
    </source>
</evidence>
<sequence>MSIHDIHSCSKILSQNIDLKQKLLSVKRKKDELEKQLAFVQKDQQQNTFPKPKCKNAAVQTDLKPWPLHRQTRPTKPEAQMVTEADITRTNKVLDMHSQLLKRYDKEVKLNMSYADTISELNLRLGETEQKLGEEKEKSIQFQRELIVARGQGSKSAEDPVLRDVVKERNKLAKENHKLKSELKGLDHNFFDEIEDLKFALLQSSKLNNEYEKTLQRMCSQFGVPYPNPEKILTKR</sequence>
<keyword evidence="3" id="KW-1185">Reference proteome</keyword>
<feature type="coiled-coil region" evidence="1">
    <location>
        <begin position="16"/>
        <end position="43"/>
    </location>
</feature>
<comment type="caution">
    <text evidence="2">The sequence shown here is derived from an EMBL/GenBank/DDBJ whole genome shotgun (WGS) entry which is preliminary data.</text>
</comment>
<dbReference type="AlphaFoldDB" id="A0AAV2HNQ1"/>
<evidence type="ECO:0000313" key="3">
    <source>
        <dbReference type="Proteomes" id="UP001497497"/>
    </source>
</evidence>
<name>A0AAV2HNQ1_LYMST</name>
<dbReference type="EMBL" id="CAXITT010000188">
    <property type="protein sequence ID" value="CAL1535013.1"/>
    <property type="molecule type" value="Genomic_DNA"/>
</dbReference>
<dbReference type="Proteomes" id="UP001497497">
    <property type="component" value="Unassembled WGS sequence"/>
</dbReference>
<protein>
    <recommendedName>
        <fullName evidence="4">Centrosomal protein of 162 kDa</fullName>
    </recommendedName>
</protein>
<gene>
    <name evidence="2" type="ORF">GSLYS_00008973001</name>
</gene>
<accession>A0AAV2HNQ1</accession>
<reference evidence="2 3" key="1">
    <citation type="submission" date="2024-04" db="EMBL/GenBank/DDBJ databases">
        <authorList>
            <consortium name="Genoscope - CEA"/>
            <person name="William W."/>
        </authorList>
    </citation>
    <scope>NUCLEOTIDE SEQUENCE [LARGE SCALE GENOMIC DNA]</scope>
</reference>
<keyword evidence="1" id="KW-0175">Coiled coil</keyword>
<feature type="coiled-coil region" evidence="1">
    <location>
        <begin position="162"/>
        <end position="189"/>
    </location>
</feature>
<evidence type="ECO:0000256" key="1">
    <source>
        <dbReference type="SAM" id="Coils"/>
    </source>
</evidence>